<dbReference type="PANTHER" id="PTHR24171">
    <property type="entry name" value="ANKYRIN REPEAT DOMAIN-CONTAINING PROTEIN 39-RELATED"/>
    <property type="match status" value="1"/>
</dbReference>
<gene>
    <name evidence="4" type="ORF">N7463_007489</name>
</gene>
<reference evidence="4" key="1">
    <citation type="submission" date="2022-12" db="EMBL/GenBank/DDBJ databases">
        <authorList>
            <person name="Petersen C."/>
        </authorList>
    </citation>
    <scope>NUCLEOTIDE SEQUENCE</scope>
    <source>
        <strain evidence="4">IBT 29495</strain>
    </source>
</reference>
<comment type="caution">
    <text evidence="4">The sequence shown here is derived from an EMBL/GenBank/DDBJ whole genome shotgun (WGS) entry which is preliminary data.</text>
</comment>
<dbReference type="Gene3D" id="3.40.50.1580">
    <property type="entry name" value="Nucleoside phosphorylase domain"/>
    <property type="match status" value="1"/>
</dbReference>
<evidence type="ECO:0000256" key="2">
    <source>
        <dbReference type="ARBA" id="ARBA00023043"/>
    </source>
</evidence>
<feature type="repeat" description="ANK" evidence="3">
    <location>
        <begin position="154"/>
        <end position="186"/>
    </location>
</feature>
<evidence type="ECO:0000313" key="5">
    <source>
        <dbReference type="Proteomes" id="UP001149954"/>
    </source>
</evidence>
<feature type="repeat" description="ANK" evidence="3">
    <location>
        <begin position="88"/>
        <end position="120"/>
    </location>
</feature>
<dbReference type="SUPFAM" id="SSF48403">
    <property type="entry name" value="Ankyrin repeat"/>
    <property type="match status" value="1"/>
</dbReference>
<dbReference type="InterPro" id="IPR002110">
    <property type="entry name" value="Ankyrin_rpt"/>
</dbReference>
<feature type="repeat" description="ANK" evidence="3">
    <location>
        <begin position="187"/>
        <end position="213"/>
    </location>
</feature>
<keyword evidence="5" id="KW-1185">Reference proteome</keyword>
<dbReference type="GO" id="GO:0009116">
    <property type="term" value="P:nucleoside metabolic process"/>
    <property type="evidence" value="ECO:0007669"/>
    <property type="project" value="InterPro"/>
</dbReference>
<evidence type="ECO:0000256" key="1">
    <source>
        <dbReference type="ARBA" id="ARBA00022737"/>
    </source>
</evidence>
<dbReference type="PROSITE" id="PS50297">
    <property type="entry name" value="ANK_REP_REGION"/>
    <property type="match status" value="2"/>
</dbReference>
<dbReference type="EMBL" id="JAPWDS010000003">
    <property type="protein sequence ID" value="KAJ5504615.1"/>
    <property type="molecule type" value="Genomic_DNA"/>
</dbReference>
<keyword evidence="1" id="KW-0677">Repeat</keyword>
<evidence type="ECO:0000313" key="4">
    <source>
        <dbReference type="EMBL" id="KAJ5504615.1"/>
    </source>
</evidence>
<sequence>MEMLDENYGPLDFQDMSDSNTYTLSRIMQHWVVIACLPVGQYGKTSASMVANNMLHTFSKSLRVGFMVSGGGGIPWTGHDNINSQGGTYGNALQVASSGGHDKTVEILLERGADVNGQGGIYGNALQAASSKGHDGIVPILLERGADVNAQGRTYGNALQVASSKGRNNIVEMLLEREADVNAQGRTYGNALQAASLNGHDKIVQILQEHGAD</sequence>
<dbReference type="InterPro" id="IPR035994">
    <property type="entry name" value="Nucleoside_phosphorylase_sf"/>
</dbReference>
<keyword evidence="2 3" id="KW-0040">ANK repeat</keyword>
<dbReference type="GO" id="GO:0003824">
    <property type="term" value="F:catalytic activity"/>
    <property type="evidence" value="ECO:0007669"/>
    <property type="project" value="InterPro"/>
</dbReference>
<feature type="repeat" description="ANK" evidence="3">
    <location>
        <begin position="124"/>
        <end position="153"/>
    </location>
</feature>
<reference evidence="4" key="2">
    <citation type="journal article" date="2023" name="IMA Fungus">
        <title>Comparative genomic study of the Penicillium genus elucidates a diverse pangenome and 15 lateral gene transfer events.</title>
        <authorList>
            <person name="Petersen C."/>
            <person name="Sorensen T."/>
            <person name="Nielsen M.R."/>
            <person name="Sondergaard T.E."/>
            <person name="Sorensen J.L."/>
            <person name="Fitzpatrick D.A."/>
            <person name="Frisvad J.C."/>
            <person name="Nielsen K.L."/>
        </authorList>
    </citation>
    <scope>NUCLEOTIDE SEQUENCE</scope>
    <source>
        <strain evidence="4">IBT 29495</strain>
    </source>
</reference>
<dbReference type="Gene3D" id="1.25.40.20">
    <property type="entry name" value="Ankyrin repeat-containing domain"/>
    <property type="match status" value="1"/>
</dbReference>
<dbReference type="OrthoDB" id="4772757at2759"/>
<organism evidence="4 5">
    <name type="scientific">Penicillium fimorum</name>
    <dbReference type="NCBI Taxonomy" id="1882269"/>
    <lineage>
        <taxon>Eukaryota</taxon>
        <taxon>Fungi</taxon>
        <taxon>Dikarya</taxon>
        <taxon>Ascomycota</taxon>
        <taxon>Pezizomycotina</taxon>
        <taxon>Eurotiomycetes</taxon>
        <taxon>Eurotiomycetidae</taxon>
        <taxon>Eurotiales</taxon>
        <taxon>Aspergillaceae</taxon>
        <taxon>Penicillium</taxon>
    </lineage>
</organism>
<accession>A0A9W9XY02</accession>
<dbReference type="AlphaFoldDB" id="A0A9W9XY02"/>
<evidence type="ECO:0000256" key="3">
    <source>
        <dbReference type="PROSITE-ProRule" id="PRU00023"/>
    </source>
</evidence>
<proteinExistence type="predicted"/>
<name>A0A9W9XY02_9EURO</name>
<protein>
    <submittedName>
        <fullName evidence="4">Uncharacterized protein</fullName>
    </submittedName>
</protein>
<dbReference type="SMART" id="SM00248">
    <property type="entry name" value="ANK"/>
    <property type="match status" value="4"/>
</dbReference>
<dbReference type="Proteomes" id="UP001149954">
    <property type="component" value="Unassembled WGS sequence"/>
</dbReference>
<dbReference type="PANTHER" id="PTHR24171:SF10">
    <property type="entry name" value="ANKYRIN REPEAT DOMAIN-CONTAINING PROTEIN 29-LIKE"/>
    <property type="match status" value="1"/>
</dbReference>
<dbReference type="InterPro" id="IPR036770">
    <property type="entry name" value="Ankyrin_rpt-contain_sf"/>
</dbReference>
<dbReference type="Pfam" id="PF12796">
    <property type="entry name" value="Ank_2"/>
    <property type="match status" value="2"/>
</dbReference>
<dbReference type="PROSITE" id="PS50088">
    <property type="entry name" value="ANK_REPEAT"/>
    <property type="match status" value="4"/>
</dbReference>